<reference evidence="8 9" key="1">
    <citation type="submission" date="2020-08" db="EMBL/GenBank/DDBJ databases">
        <title>Draft genome sequencing of an Anaerocolumna strain isolated from anoxic soil subjected to BSD treatment.</title>
        <authorList>
            <person name="Uek A."/>
            <person name="Tonouchi A."/>
        </authorList>
    </citation>
    <scope>NUCLEOTIDE SEQUENCE [LARGE SCALE GENOMIC DNA]</scope>
    <source>
        <strain evidence="8 9">CTTW</strain>
    </source>
</reference>
<protein>
    <submittedName>
        <fullName evidence="8">Membrane protein</fullName>
    </submittedName>
</protein>
<evidence type="ECO:0000256" key="2">
    <source>
        <dbReference type="ARBA" id="ARBA00011006"/>
    </source>
</evidence>
<evidence type="ECO:0000256" key="5">
    <source>
        <dbReference type="ARBA" id="ARBA00022989"/>
    </source>
</evidence>
<dbReference type="PANTHER" id="PTHR33884:SF3">
    <property type="entry name" value="UPF0410 PROTEIN YMGE"/>
    <property type="match status" value="1"/>
</dbReference>
<organism evidence="8 9">
    <name type="scientific">Anaerocolumna chitinilytica</name>
    <dbReference type="NCBI Taxonomy" id="1727145"/>
    <lineage>
        <taxon>Bacteria</taxon>
        <taxon>Bacillati</taxon>
        <taxon>Bacillota</taxon>
        <taxon>Clostridia</taxon>
        <taxon>Lachnospirales</taxon>
        <taxon>Lachnospiraceae</taxon>
        <taxon>Anaerocolumna</taxon>
    </lineage>
</organism>
<dbReference type="PANTHER" id="PTHR33884">
    <property type="entry name" value="UPF0410 PROTEIN YMGE"/>
    <property type="match status" value="1"/>
</dbReference>
<gene>
    <name evidence="8" type="ORF">bsdcttw_18620</name>
</gene>
<evidence type="ECO:0000313" key="8">
    <source>
        <dbReference type="EMBL" id="BCJ98821.1"/>
    </source>
</evidence>
<evidence type="ECO:0000256" key="7">
    <source>
        <dbReference type="SAM" id="Phobius"/>
    </source>
</evidence>
<dbReference type="InterPro" id="IPR007341">
    <property type="entry name" value="Transgly_assoc"/>
</dbReference>
<feature type="transmembrane region" description="Helical" evidence="7">
    <location>
        <begin position="6"/>
        <end position="22"/>
    </location>
</feature>
<proteinExistence type="inferred from homology"/>
<accession>A0A7I8DNF8</accession>
<keyword evidence="6 7" id="KW-0472">Membrane</keyword>
<evidence type="ECO:0000256" key="3">
    <source>
        <dbReference type="ARBA" id="ARBA00022475"/>
    </source>
</evidence>
<keyword evidence="5 7" id="KW-1133">Transmembrane helix</keyword>
<comment type="similarity">
    <text evidence="2">Belongs to the UPF0410 family.</text>
</comment>
<sequence length="83" mass="8502">MGLLSWIIIGGIAGWLASIFTGNDKKMGLGGNILVGILGGLIGGFLINILGGKGVTGFNLWSLLVSFIGSVVLLAIINAFTKK</sequence>
<keyword evidence="3" id="KW-1003">Cell membrane</keyword>
<keyword evidence="9" id="KW-1185">Reference proteome</keyword>
<dbReference type="EMBL" id="AP023368">
    <property type="protein sequence ID" value="BCJ98821.1"/>
    <property type="molecule type" value="Genomic_DNA"/>
</dbReference>
<dbReference type="GO" id="GO:0005886">
    <property type="term" value="C:plasma membrane"/>
    <property type="evidence" value="ECO:0007669"/>
    <property type="project" value="UniProtKB-SubCell"/>
</dbReference>
<dbReference type="RefSeq" id="WP_185259126.1">
    <property type="nucleotide sequence ID" value="NZ_AP023368.1"/>
</dbReference>
<evidence type="ECO:0000313" key="9">
    <source>
        <dbReference type="Proteomes" id="UP000515703"/>
    </source>
</evidence>
<dbReference type="AlphaFoldDB" id="A0A7I8DNF8"/>
<evidence type="ECO:0000256" key="6">
    <source>
        <dbReference type="ARBA" id="ARBA00023136"/>
    </source>
</evidence>
<dbReference type="Pfam" id="PF04226">
    <property type="entry name" value="Transgly_assoc"/>
    <property type="match status" value="1"/>
</dbReference>
<keyword evidence="4 7" id="KW-0812">Transmembrane</keyword>
<name>A0A7I8DNF8_9FIRM</name>
<dbReference type="Proteomes" id="UP000515703">
    <property type="component" value="Chromosome"/>
</dbReference>
<evidence type="ECO:0000256" key="4">
    <source>
        <dbReference type="ARBA" id="ARBA00022692"/>
    </source>
</evidence>
<dbReference type="KEGG" id="acht:bsdcttw_18620"/>
<feature type="transmembrane region" description="Helical" evidence="7">
    <location>
        <begin position="58"/>
        <end position="80"/>
    </location>
</feature>
<evidence type="ECO:0000256" key="1">
    <source>
        <dbReference type="ARBA" id="ARBA00004651"/>
    </source>
</evidence>
<reference evidence="8 9" key="2">
    <citation type="submission" date="2020-08" db="EMBL/GenBank/DDBJ databases">
        <authorList>
            <person name="Ueki A."/>
            <person name="Tonouchi A."/>
        </authorList>
    </citation>
    <scope>NUCLEOTIDE SEQUENCE [LARGE SCALE GENOMIC DNA]</scope>
    <source>
        <strain evidence="8 9">CTTW</strain>
    </source>
</reference>
<comment type="subcellular location">
    <subcellularLocation>
        <location evidence="1">Cell membrane</location>
        <topology evidence="1">Multi-pass membrane protein</topology>
    </subcellularLocation>
</comment>
<feature type="transmembrane region" description="Helical" evidence="7">
    <location>
        <begin position="29"/>
        <end position="52"/>
    </location>
</feature>